<name>A0AAP2CZW9_9GAMM</name>
<organism evidence="2 4">
    <name type="scientific">Dickeya dianthicola</name>
    <dbReference type="NCBI Taxonomy" id="204039"/>
    <lineage>
        <taxon>Bacteria</taxon>
        <taxon>Pseudomonadati</taxon>
        <taxon>Pseudomonadota</taxon>
        <taxon>Gammaproteobacteria</taxon>
        <taxon>Enterobacterales</taxon>
        <taxon>Pectobacteriaceae</taxon>
        <taxon>Dickeya</taxon>
    </lineage>
</organism>
<protein>
    <submittedName>
        <fullName evidence="2">Glycosyl transferase family 2</fullName>
    </submittedName>
    <submittedName>
        <fullName evidence="3">Glycosyltransferase</fullName>
    </submittedName>
</protein>
<dbReference type="Pfam" id="PF00535">
    <property type="entry name" value="Glycos_transf_2"/>
    <property type="match status" value="1"/>
</dbReference>
<dbReference type="GeneID" id="49321304"/>
<evidence type="ECO:0000313" key="5">
    <source>
        <dbReference type="Proteomes" id="UP000266633"/>
    </source>
</evidence>
<dbReference type="EMBL" id="QESZ01000019">
    <property type="protein sequence ID" value="PWD72214.1"/>
    <property type="molecule type" value="Genomic_DNA"/>
</dbReference>
<dbReference type="PANTHER" id="PTHR43685">
    <property type="entry name" value="GLYCOSYLTRANSFERASE"/>
    <property type="match status" value="1"/>
</dbReference>
<dbReference type="InterPro" id="IPR029044">
    <property type="entry name" value="Nucleotide-diphossugar_trans"/>
</dbReference>
<dbReference type="SUPFAM" id="SSF53448">
    <property type="entry name" value="Nucleotide-diphospho-sugar transferases"/>
    <property type="match status" value="1"/>
</dbReference>
<comment type="caution">
    <text evidence="2">The sequence shown here is derived from an EMBL/GenBank/DDBJ whole genome shotgun (WGS) entry which is preliminary data.</text>
</comment>
<accession>A0AAP2CZW9</accession>
<keyword evidence="5" id="KW-1185">Reference proteome</keyword>
<dbReference type="InterPro" id="IPR050834">
    <property type="entry name" value="Glycosyltransf_2"/>
</dbReference>
<sequence length="285" mass="33593">MIENNPKVSIYITTCNRLDKLKRAVISVQKQDYSNIEILICDDASTDGTEKFVDSLIFEDTRIKYFRNDENKGACATRNIGIFNATGEFITGLDDDDEFTPDRLSFFIDKWDDKYSFICANFENKYQDSMTLNYRLKKEKEFYCSDLLFANEASNQIFTRTERLREIGGFDISVKRLQDWDTWLRLSNAFGPFIRFPESKYIMHHDHVQSENRVSRSYSFVDALNDMAQRNTKIYGCKERKILNMIILTINGNLKLKHFVQWFFLDGNPLKVLKMVYLYSKMKVI</sequence>
<reference evidence="3 5" key="2">
    <citation type="submission" date="2018-09" db="EMBL/GenBank/DDBJ databases">
        <title>Phylogenetic diversity of Pectobacterium and Dickeya strains causing blackleg disease of potato in Morocco.</title>
        <authorList>
            <person name="Oulghazi S."/>
            <person name="Moumni M."/>
            <person name="Faure D."/>
        </authorList>
    </citation>
    <scope>NUCLEOTIDE SEQUENCE [LARGE SCALE GENOMIC DNA]</scope>
    <source>
        <strain evidence="3 5">S4.16.03.LID</strain>
    </source>
</reference>
<dbReference type="PANTHER" id="PTHR43685:SF2">
    <property type="entry name" value="GLYCOSYLTRANSFERASE 2-LIKE DOMAIN-CONTAINING PROTEIN"/>
    <property type="match status" value="1"/>
</dbReference>
<dbReference type="GO" id="GO:0016740">
    <property type="term" value="F:transferase activity"/>
    <property type="evidence" value="ECO:0007669"/>
    <property type="project" value="UniProtKB-KW"/>
</dbReference>
<dbReference type="RefSeq" id="WP_024108520.1">
    <property type="nucleotide sequence ID" value="NZ_CP031560.1"/>
</dbReference>
<evidence type="ECO:0000313" key="3">
    <source>
        <dbReference type="EMBL" id="RJL75449.1"/>
    </source>
</evidence>
<evidence type="ECO:0000313" key="2">
    <source>
        <dbReference type="EMBL" id="PWD72214.1"/>
    </source>
</evidence>
<dbReference type="Gene3D" id="3.90.550.10">
    <property type="entry name" value="Spore Coat Polysaccharide Biosynthesis Protein SpsA, Chain A"/>
    <property type="match status" value="1"/>
</dbReference>
<gene>
    <name evidence="3" type="ORF">D5077_06110</name>
    <name evidence="2" type="ORF">DF213_13875</name>
</gene>
<keyword evidence="2" id="KW-0808">Transferase</keyword>
<dbReference type="Proteomes" id="UP000266633">
    <property type="component" value="Unassembled WGS sequence"/>
</dbReference>
<proteinExistence type="predicted"/>
<reference evidence="2 4" key="1">
    <citation type="submission" date="2018-05" db="EMBL/GenBank/DDBJ databases">
        <title>Genomic diversity of pathogens causing Blackleg of Potato in Pakistan.</title>
        <authorList>
            <person name="Sarfraz S."/>
            <person name="Riaz K."/>
            <person name="Oulghazi S."/>
            <person name="Cigna J."/>
            <person name="Sahi S.T."/>
            <person name="Khan S.H."/>
            <person name="Hameed A."/>
            <person name="Faure D."/>
        </authorList>
    </citation>
    <scope>NUCLEOTIDE SEQUENCE [LARGE SCALE GENOMIC DNA]</scope>
    <source>
        <strain evidence="2 4">SS70</strain>
    </source>
</reference>
<dbReference type="Proteomes" id="UP000245055">
    <property type="component" value="Unassembled WGS sequence"/>
</dbReference>
<dbReference type="AlphaFoldDB" id="A0AAP2CZW9"/>
<evidence type="ECO:0000259" key="1">
    <source>
        <dbReference type="Pfam" id="PF00535"/>
    </source>
</evidence>
<evidence type="ECO:0000313" key="4">
    <source>
        <dbReference type="Proteomes" id="UP000245055"/>
    </source>
</evidence>
<feature type="domain" description="Glycosyltransferase 2-like" evidence="1">
    <location>
        <begin position="9"/>
        <end position="137"/>
    </location>
</feature>
<dbReference type="InterPro" id="IPR001173">
    <property type="entry name" value="Glyco_trans_2-like"/>
</dbReference>
<dbReference type="EMBL" id="QZDO01000018">
    <property type="protein sequence ID" value="RJL75449.1"/>
    <property type="molecule type" value="Genomic_DNA"/>
</dbReference>